<proteinExistence type="predicted"/>
<dbReference type="InterPro" id="IPR022085">
    <property type="entry name" value="OpdG"/>
</dbReference>
<reference evidence="1" key="1">
    <citation type="submission" date="2015-01" db="EMBL/GenBank/DDBJ databases">
        <authorList>
            <person name="Durling Mikael"/>
        </authorList>
    </citation>
    <scope>NUCLEOTIDE SEQUENCE</scope>
</reference>
<dbReference type="Pfam" id="PF12311">
    <property type="entry name" value="DUF3632"/>
    <property type="match status" value="1"/>
</dbReference>
<organism evidence="1">
    <name type="scientific">Bionectria ochroleuca</name>
    <name type="common">Gliocladium roseum</name>
    <dbReference type="NCBI Taxonomy" id="29856"/>
    <lineage>
        <taxon>Eukaryota</taxon>
        <taxon>Fungi</taxon>
        <taxon>Dikarya</taxon>
        <taxon>Ascomycota</taxon>
        <taxon>Pezizomycotina</taxon>
        <taxon>Sordariomycetes</taxon>
        <taxon>Hypocreomycetidae</taxon>
        <taxon>Hypocreales</taxon>
        <taxon>Bionectriaceae</taxon>
        <taxon>Clonostachys</taxon>
    </lineage>
</organism>
<gene>
    <name evidence="1" type="ORF">BN869_000003775_1</name>
</gene>
<sequence length="296" mass="33313">MASTSESQALDPAISIDDLINPCPTREILLGMINQDDVSTASAVEKIAILTRAASQTDTLSGHANIVTATLIALAKRIPHDQQSKLVEFTVRLGQTTVPDPTEGGELCFHAGRTKIPFWSGMPEFSEHLSREWLRNFRVTPRDRLSNLEYANLVAFYAQLANIKFRDLDYDSSWDHPQLSQMYNGTSLSSQDVRVACMWFIHSPRKAWADIHITSDDGSHPKLWRAWKRYLRELQFSDDGSDAELQICVACALDNMNKTEAELEINGSVPFVWRTHGEGSYRSPSELIRSIEKLGF</sequence>
<accession>A0A0B7JYJ8</accession>
<evidence type="ECO:0000313" key="1">
    <source>
        <dbReference type="EMBL" id="CEO47720.1"/>
    </source>
</evidence>
<dbReference type="EMBL" id="CDPU01000008">
    <property type="protein sequence ID" value="CEO47720.1"/>
    <property type="molecule type" value="Genomic_DNA"/>
</dbReference>
<protein>
    <submittedName>
        <fullName evidence="1">Uncharacterized protein</fullName>
    </submittedName>
</protein>
<name>A0A0B7JYJ8_BIOOC</name>
<dbReference type="AlphaFoldDB" id="A0A0B7JYJ8"/>